<gene>
    <name evidence="3" type="ORF">HPT30_27085</name>
</gene>
<evidence type="ECO:0000256" key="1">
    <source>
        <dbReference type="ARBA" id="ARBA00022679"/>
    </source>
</evidence>
<dbReference type="PANTHER" id="PTHR13947">
    <property type="entry name" value="GNAT FAMILY N-ACETYLTRANSFERASE"/>
    <property type="match status" value="1"/>
</dbReference>
<comment type="caution">
    <text evidence="3">The sequence shown here is derived from an EMBL/GenBank/DDBJ whole genome shotgun (WGS) entry which is preliminary data.</text>
</comment>
<dbReference type="InterPro" id="IPR050769">
    <property type="entry name" value="NAT_camello-type"/>
</dbReference>
<dbReference type="Gene3D" id="3.40.630.30">
    <property type="match status" value="1"/>
</dbReference>
<dbReference type="Proteomes" id="UP000564806">
    <property type="component" value="Unassembled WGS sequence"/>
</dbReference>
<dbReference type="PANTHER" id="PTHR13947:SF37">
    <property type="entry name" value="LD18367P"/>
    <property type="match status" value="1"/>
</dbReference>
<protein>
    <submittedName>
        <fullName evidence="3">GNAT family N-acetyltransferase</fullName>
    </submittedName>
</protein>
<dbReference type="Pfam" id="PF13508">
    <property type="entry name" value="Acetyltransf_7"/>
    <property type="match status" value="1"/>
</dbReference>
<dbReference type="CDD" id="cd04301">
    <property type="entry name" value="NAT_SF"/>
    <property type="match status" value="1"/>
</dbReference>
<sequence length="118" mass="13697">MKNVISRGFWIAVDQKDRVIGSIGLMKKTNEVFILKKFFVYSEYRGKELGIGKALFEILIEFAKQQGGRTVLLDTPSTADRSHQFYRKNGFKEIKKAELPVTYKYPDRNSLLFRLDLS</sequence>
<name>A0A850EVT4_9BACL</name>
<dbReference type="InterPro" id="IPR000182">
    <property type="entry name" value="GNAT_dom"/>
</dbReference>
<dbReference type="PROSITE" id="PS51186">
    <property type="entry name" value="GNAT"/>
    <property type="match status" value="1"/>
</dbReference>
<dbReference type="AlphaFoldDB" id="A0A850EVT4"/>
<feature type="domain" description="N-acetyltransferase" evidence="2">
    <location>
        <begin position="1"/>
        <end position="118"/>
    </location>
</feature>
<evidence type="ECO:0000259" key="2">
    <source>
        <dbReference type="PROSITE" id="PS51186"/>
    </source>
</evidence>
<proteinExistence type="predicted"/>
<dbReference type="EMBL" id="JABWCS010000221">
    <property type="protein sequence ID" value="NUU64020.1"/>
    <property type="molecule type" value="Genomic_DNA"/>
</dbReference>
<evidence type="ECO:0000313" key="4">
    <source>
        <dbReference type="Proteomes" id="UP000564806"/>
    </source>
</evidence>
<keyword evidence="4" id="KW-1185">Reference proteome</keyword>
<keyword evidence="1 3" id="KW-0808">Transferase</keyword>
<dbReference type="RefSeq" id="WP_175374388.1">
    <property type="nucleotide sequence ID" value="NZ_JABWCS010000221.1"/>
</dbReference>
<dbReference type="SUPFAM" id="SSF55729">
    <property type="entry name" value="Acyl-CoA N-acyltransferases (Nat)"/>
    <property type="match status" value="1"/>
</dbReference>
<dbReference type="InterPro" id="IPR016181">
    <property type="entry name" value="Acyl_CoA_acyltransferase"/>
</dbReference>
<evidence type="ECO:0000313" key="3">
    <source>
        <dbReference type="EMBL" id="NUU64020.1"/>
    </source>
</evidence>
<accession>A0A850EVT4</accession>
<reference evidence="3" key="1">
    <citation type="submission" date="2020-06" db="EMBL/GenBank/DDBJ databases">
        <title>Paenibacillus sp. nov., isolated from soil.</title>
        <authorList>
            <person name="Seo Y.L."/>
        </authorList>
    </citation>
    <scope>NUCLEOTIDE SEQUENCE [LARGE SCALE GENOMIC DNA]</scope>
    <source>
        <strain evidence="3">JW14</strain>
    </source>
</reference>
<dbReference type="GO" id="GO:0008080">
    <property type="term" value="F:N-acetyltransferase activity"/>
    <property type="evidence" value="ECO:0007669"/>
    <property type="project" value="InterPro"/>
</dbReference>
<organism evidence="3 4">
    <name type="scientific">Paenibacillus agri</name>
    <dbReference type="NCBI Taxonomy" id="2744309"/>
    <lineage>
        <taxon>Bacteria</taxon>
        <taxon>Bacillati</taxon>
        <taxon>Bacillota</taxon>
        <taxon>Bacilli</taxon>
        <taxon>Bacillales</taxon>
        <taxon>Paenibacillaceae</taxon>
        <taxon>Paenibacillus</taxon>
    </lineage>
</organism>